<evidence type="ECO:0000256" key="1">
    <source>
        <dbReference type="SAM" id="MobiDB-lite"/>
    </source>
</evidence>
<protein>
    <submittedName>
        <fullName evidence="2">Uncharacterized protein</fullName>
    </submittedName>
</protein>
<proteinExistence type="predicted"/>
<evidence type="ECO:0000313" key="3">
    <source>
        <dbReference type="Proteomes" id="UP000322234"/>
    </source>
</evidence>
<gene>
    <name evidence="2" type="ORF">E5288_WYG007854</name>
</gene>
<feature type="region of interest" description="Disordered" evidence="1">
    <location>
        <begin position="1"/>
        <end position="29"/>
    </location>
</feature>
<dbReference type="EMBL" id="VBQZ03000052">
    <property type="protein sequence ID" value="MXQ89086.1"/>
    <property type="molecule type" value="Genomic_DNA"/>
</dbReference>
<name>A0A6B0RM98_9CETA</name>
<sequence>MLALLGGDGERKRFHGRAGSFPSSARVGASESRAAAEDFRVWVAVDGTNEETTTEEIMEDFCSHTTEDQSCRAAGI</sequence>
<dbReference type="Proteomes" id="UP000322234">
    <property type="component" value="Unassembled WGS sequence"/>
</dbReference>
<organism evidence="2 3">
    <name type="scientific">Bos mutus</name>
    <name type="common">wild yak</name>
    <dbReference type="NCBI Taxonomy" id="72004"/>
    <lineage>
        <taxon>Eukaryota</taxon>
        <taxon>Metazoa</taxon>
        <taxon>Chordata</taxon>
        <taxon>Craniata</taxon>
        <taxon>Vertebrata</taxon>
        <taxon>Euteleostomi</taxon>
        <taxon>Mammalia</taxon>
        <taxon>Eutheria</taxon>
        <taxon>Laurasiatheria</taxon>
        <taxon>Artiodactyla</taxon>
        <taxon>Ruminantia</taxon>
        <taxon>Pecora</taxon>
        <taxon>Bovidae</taxon>
        <taxon>Bovinae</taxon>
        <taxon>Bos</taxon>
    </lineage>
</organism>
<comment type="caution">
    <text evidence="2">The sequence shown here is derived from an EMBL/GenBank/DDBJ whole genome shotgun (WGS) entry which is preliminary data.</text>
</comment>
<keyword evidence="3" id="KW-1185">Reference proteome</keyword>
<accession>A0A6B0RM98</accession>
<dbReference type="AlphaFoldDB" id="A0A6B0RM98"/>
<reference evidence="2" key="1">
    <citation type="submission" date="2019-10" db="EMBL/GenBank/DDBJ databases">
        <title>The sequence and de novo assembly of the wild yak genome.</title>
        <authorList>
            <person name="Liu Y."/>
        </authorList>
    </citation>
    <scope>NUCLEOTIDE SEQUENCE [LARGE SCALE GENOMIC DNA]</scope>
    <source>
        <strain evidence="2">WY2019</strain>
    </source>
</reference>
<evidence type="ECO:0000313" key="2">
    <source>
        <dbReference type="EMBL" id="MXQ89086.1"/>
    </source>
</evidence>